<evidence type="ECO:0000256" key="2">
    <source>
        <dbReference type="ARBA" id="ARBA00023175"/>
    </source>
</evidence>
<reference evidence="7" key="1">
    <citation type="submission" date="2024-03" db="EMBL/GenBank/DDBJ databases">
        <title>WGS assembly of Saponaria officinalis var. Norfolk2.</title>
        <authorList>
            <person name="Jenkins J."/>
            <person name="Shu S."/>
            <person name="Grimwood J."/>
            <person name="Barry K."/>
            <person name="Goodstein D."/>
            <person name="Schmutz J."/>
            <person name="Leebens-Mack J."/>
            <person name="Osbourn A."/>
        </authorList>
    </citation>
    <scope>NUCLEOTIDE SEQUENCE [LARGE SCALE GENOMIC DNA]</scope>
    <source>
        <strain evidence="7">JIC</strain>
    </source>
</reference>
<proteinExistence type="inferred from homology"/>
<dbReference type="GO" id="GO:0003777">
    <property type="term" value="F:microtubule motor activity"/>
    <property type="evidence" value="ECO:0007669"/>
    <property type="project" value="InterPro"/>
</dbReference>
<dbReference type="PROSITE" id="PS50067">
    <property type="entry name" value="KINESIN_MOTOR_2"/>
    <property type="match status" value="1"/>
</dbReference>
<keyword evidence="2 4" id="KW-0505">Motor protein</keyword>
<protein>
    <recommendedName>
        <fullName evidence="6">Kinesin motor domain-containing protein</fullName>
    </recommendedName>
</protein>
<feature type="region of interest" description="Disordered" evidence="5">
    <location>
        <begin position="574"/>
        <end position="595"/>
    </location>
</feature>
<dbReference type="Gene3D" id="3.40.850.10">
    <property type="entry name" value="Kinesin motor domain"/>
    <property type="match status" value="1"/>
</dbReference>
<feature type="domain" description="Kinesin motor" evidence="6">
    <location>
        <begin position="9"/>
        <end position="326"/>
    </location>
</feature>
<dbReference type="GO" id="GO:0051231">
    <property type="term" value="P:spindle elongation"/>
    <property type="evidence" value="ECO:0007669"/>
    <property type="project" value="TreeGrafter"/>
</dbReference>
<dbReference type="PRINTS" id="PR00380">
    <property type="entry name" value="KINESINHEAVY"/>
</dbReference>
<evidence type="ECO:0000256" key="5">
    <source>
        <dbReference type="SAM" id="MobiDB-lite"/>
    </source>
</evidence>
<dbReference type="GO" id="GO:0007052">
    <property type="term" value="P:mitotic spindle organization"/>
    <property type="evidence" value="ECO:0007669"/>
    <property type="project" value="TreeGrafter"/>
</dbReference>
<evidence type="ECO:0000256" key="3">
    <source>
        <dbReference type="ARBA" id="ARBA00061615"/>
    </source>
</evidence>
<evidence type="ECO:0000259" key="6">
    <source>
        <dbReference type="PROSITE" id="PS50067"/>
    </source>
</evidence>
<feature type="binding site" evidence="4">
    <location>
        <begin position="98"/>
        <end position="105"/>
    </location>
    <ligand>
        <name>ATP</name>
        <dbReference type="ChEBI" id="CHEBI:30616"/>
    </ligand>
</feature>
<evidence type="ECO:0000313" key="8">
    <source>
        <dbReference type="Proteomes" id="UP001443914"/>
    </source>
</evidence>
<organism evidence="7 8">
    <name type="scientific">Saponaria officinalis</name>
    <name type="common">Common soapwort</name>
    <name type="synonym">Lychnis saponaria</name>
    <dbReference type="NCBI Taxonomy" id="3572"/>
    <lineage>
        <taxon>Eukaryota</taxon>
        <taxon>Viridiplantae</taxon>
        <taxon>Streptophyta</taxon>
        <taxon>Embryophyta</taxon>
        <taxon>Tracheophyta</taxon>
        <taxon>Spermatophyta</taxon>
        <taxon>Magnoliopsida</taxon>
        <taxon>eudicotyledons</taxon>
        <taxon>Gunneridae</taxon>
        <taxon>Pentapetalae</taxon>
        <taxon>Caryophyllales</taxon>
        <taxon>Caryophyllaceae</taxon>
        <taxon>Caryophylleae</taxon>
        <taxon>Saponaria</taxon>
    </lineage>
</organism>
<gene>
    <name evidence="7" type="ORF">RND81_05G089200</name>
</gene>
<dbReference type="Proteomes" id="UP001443914">
    <property type="component" value="Unassembled WGS sequence"/>
</dbReference>
<name>A0AAW1KR61_SAPOF</name>
<dbReference type="GO" id="GO:0007018">
    <property type="term" value="P:microtubule-based movement"/>
    <property type="evidence" value="ECO:0007669"/>
    <property type="project" value="InterPro"/>
</dbReference>
<dbReference type="AlphaFoldDB" id="A0AAW1KR61"/>
<dbReference type="SUPFAM" id="SSF52540">
    <property type="entry name" value="P-loop containing nucleoside triphosphate hydrolases"/>
    <property type="match status" value="1"/>
</dbReference>
<feature type="compositionally biased region" description="Polar residues" evidence="5">
    <location>
        <begin position="351"/>
        <end position="367"/>
    </location>
</feature>
<dbReference type="InterPro" id="IPR001752">
    <property type="entry name" value="Kinesin_motor_dom"/>
</dbReference>
<feature type="region of interest" description="Disordered" evidence="5">
    <location>
        <begin position="335"/>
        <end position="394"/>
    </location>
</feature>
<keyword evidence="4" id="KW-0067">ATP-binding</keyword>
<comment type="caution">
    <text evidence="7">The sequence shown here is derived from an EMBL/GenBank/DDBJ whole genome shotgun (WGS) entry which is preliminary data.</text>
</comment>
<dbReference type="PANTHER" id="PTHR47969:SF9">
    <property type="entry name" value="KINESIN-LIKE PROTEIN"/>
    <property type="match status" value="1"/>
</dbReference>
<sequence length="673" mass="73586">MASIGSGSRVRVVARIRGPSESVSGSKPWILVSRPDPNSSSRVKISFSSDNITSVKQSYEVDDCYEQAVGNEELFMKEIKPMISGLFGGQNGTVFAFGTRGSGKTYTIQGCEEEVGVASLAMNSILPQAEEEGKVVNISVFEVSQDRITDLIDSKRSEVFVFEDAQGEIRLKGLSKVKVNSTEEFQKLYHNALNTRMQKASEPPHRSHIGCVLHVVSPQTENSRAKLVGKISFIDLASYEDSRRMSSDGLNLTETTRIKKSLNAVHNVLYALNAKDRVPYRESKLTRMLQDSLGGSSRILMVTCINPSFSQETVQTISVASRSCIAGFLSNLDPSKSGRSGGKKTSRVSSPQIMKSASKLPTRTNLMSPKVMKPMSASATKKHTPHLSVQKASGGIAVQKKGRKLFVDTNQGKSPKQDNVCPVAATSADSSAQTEANTCTESDVTVDSSTQLQEKCSMDAHSETDSSQLLSEKETLDASSDVNSSQLLLEEDVIKAENVSATPCAYKTPTTGSFLIEDKENKLNDGRSPPLSARLRDLSNHLKSLHISTEANLKMTQDSSKLFNQAIQEVEPKTPTFQSSARASERYGKSNNGSPWTGIKDSLIQESLKYLNSANKEELKRLKFIGEKRATYILELRDESPEPFKELDDLKDIGLSEKQIKGMMTNVAGNLFS</sequence>
<dbReference type="Gene3D" id="1.10.150.280">
    <property type="entry name" value="AF1531-like domain"/>
    <property type="match status" value="1"/>
</dbReference>
<dbReference type="SUPFAM" id="SSF47781">
    <property type="entry name" value="RuvA domain 2-like"/>
    <property type="match status" value="1"/>
</dbReference>
<evidence type="ECO:0000256" key="1">
    <source>
        <dbReference type="ARBA" id="ARBA00022701"/>
    </source>
</evidence>
<keyword evidence="8" id="KW-1185">Reference proteome</keyword>
<evidence type="ECO:0000256" key="4">
    <source>
        <dbReference type="PROSITE-ProRule" id="PRU00283"/>
    </source>
</evidence>
<dbReference type="InterPro" id="IPR036961">
    <property type="entry name" value="Kinesin_motor_dom_sf"/>
</dbReference>
<dbReference type="EMBL" id="JBDFQZ010000005">
    <property type="protein sequence ID" value="KAK9724645.1"/>
    <property type="molecule type" value="Genomic_DNA"/>
</dbReference>
<dbReference type="Pfam" id="PF00225">
    <property type="entry name" value="Kinesin"/>
    <property type="match status" value="1"/>
</dbReference>
<dbReference type="GO" id="GO:0005524">
    <property type="term" value="F:ATP binding"/>
    <property type="evidence" value="ECO:0007669"/>
    <property type="project" value="UniProtKB-UniRule"/>
</dbReference>
<dbReference type="SMART" id="SM00129">
    <property type="entry name" value="KISc"/>
    <property type="match status" value="1"/>
</dbReference>
<dbReference type="GO" id="GO:0005874">
    <property type="term" value="C:microtubule"/>
    <property type="evidence" value="ECO:0007669"/>
    <property type="project" value="UniProtKB-KW"/>
</dbReference>
<keyword evidence="1" id="KW-0493">Microtubule</keyword>
<dbReference type="GO" id="GO:0005875">
    <property type="term" value="C:microtubule associated complex"/>
    <property type="evidence" value="ECO:0007669"/>
    <property type="project" value="TreeGrafter"/>
</dbReference>
<dbReference type="InterPro" id="IPR027417">
    <property type="entry name" value="P-loop_NTPase"/>
</dbReference>
<evidence type="ECO:0000313" key="7">
    <source>
        <dbReference type="EMBL" id="KAK9724645.1"/>
    </source>
</evidence>
<feature type="region of interest" description="Disordered" evidence="5">
    <location>
        <begin position="457"/>
        <end position="484"/>
    </location>
</feature>
<dbReference type="PANTHER" id="PTHR47969">
    <property type="entry name" value="CHROMOSOME-ASSOCIATED KINESIN KIF4A-RELATED"/>
    <property type="match status" value="1"/>
</dbReference>
<dbReference type="GO" id="GO:0008017">
    <property type="term" value="F:microtubule binding"/>
    <property type="evidence" value="ECO:0007669"/>
    <property type="project" value="InterPro"/>
</dbReference>
<accession>A0AAW1KR61</accession>
<dbReference type="InterPro" id="IPR010994">
    <property type="entry name" value="RuvA_2-like"/>
</dbReference>
<dbReference type="FunFam" id="1.10.150.280:FF:000003">
    <property type="entry name" value="Kinesin-like protein KIN-10C"/>
    <property type="match status" value="1"/>
</dbReference>
<dbReference type="InterPro" id="IPR027640">
    <property type="entry name" value="Kinesin-like_fam"/>
</dbReference>
<keyword evidence="4" id="KW-0547">Nucleotide-binding</keyword>
<comment type="similarity">
    <text evidence="3">Belongs to the TRAFAC class myosin-kinesin ATPase superfamily. Kinesin family. KIN-10 subfamily.</text>
</comment>